<dbReference type="InterPro" id="IPR006665">
    <property type="entry name" value="OmpA-like"/>
</dbReference>
<evidence type="ECO:0000259" key="2">
    <source>
        <dbReference type="PROSITE" id="PS51123"/>
    </source>
</evidence>
<accession>A0A4R0IZI0</accession>
<reference evidence="3 4" key="1">
    <citation type="submission" date="2019-02" db="EMBL/GenBank/DDBJ databases">
        <title>Kribbella capetownensis sp. nov. and Kribbella speibonae sp. nov., isolated from soil.</title>
        <authorList>
            <person name="Curtis S.M."/>
            <person name="Norton I."/>
            <person name="Everest G.J."/>
            <person name="Meyers P.R."/>
        </authorList>
    </citation>
    <scope>NUCLEOTIDE SEQUENCE [LARGE SCALE GENOMIC DNA]</scope>
    <source>
        <strain evidence="3 4">YM55</strain>
    </source>
</reference>
<protein>
    <recommendedName>
        <fullName evidence="2">OmpA-like domain-containing protein</fullName>
    </recommendedName>
</protein>
<dbReference type="SUPFAM" id="SSF103088">
    <property type="entry name" value="OmpA-like"/>
    <property type="match status" value="1"/>
</dbReference>
<dbReference type="Gene3D" id="3.30.1330.60">
    <property type="entry name" value="OmpA-like domain"/>
    <property type="match status" value="1"/>
</dbReference>
<evidence type="ECO:0000313" key="3">
    <source>
        <dbReference type="EMBL" id="TCC38899.1"/>
    </source>
</evidence>
<gene>
    <name evidence="3" type="ORF">E0H92_21270</name>
</gene>
<dbReference type="InterPro" id="IPR036737">
    <property type="entry name" value="OmpA-like_sf"/>
</dbReference>
<sequence length="456" mass="46932">MGRVSATDAPAVRTMFGLPLPNIVPAQIRVRAQPEGRGNARSLVSGRTPMNSNRRYLTVAALAASALSLALLSGCGSSAAAGGQASPATSPGPLCELDGKIRAVAFILPVHQGAPAGGMPEQWQCLIRIAIGRGLPISVITAEGVPHVAVRFRATPDTINPEAYADDLQNAEADLLSRIAVVKASSAGNDSWAALLTAADQLTSIGAGGANGLILSRDNLLSDSGLLRMTDTAMTSAFPAEVADYVKQHSACGRLKNLHVALYGVAEAVAPQPQLSARQRQAIASQYLAAIRGCGGTAASLPLPANGPGPITEFTTDRVTPDPSPTLLVPTTSTTVKARTTVSLLEDSLAYTSDEDEFAAPARAKQVIAAIAGHLRQHPDLHVTIRGRTSNGPTAWPSHEALGLARAELCAAALRGAGVAPARITTIGAGYLAKPPVTGPATAALNRATDFSFETR</sequence>
<organism evidence="3 4">
    <name type="scientific">Kribbella speibonae</name>
    <dbReference type="NCBI Taxonomy" id="1572660"/>
    <lineage>
        <taxon>Bacteria</taxon>
        <taxon>Bacillati</taxon>
        <taxon>Actinomycetota</taxon>
        <taxon>Actinomycetes</taxon>
        <taxon>Propionibacteriales</taxon>
        <taxon>Kribbellaceae</taxon>
        <taxon>Kribbella</taxon>
    </lineage>
</organism>
<dbReference type="Proteomes" id="UP000294225">
    <property type="component" value="Unassembled WGS sequence"/>
</dbReference>
<name>A0A4R0IZI0_9ACTN</name>
<evidence type="ECO:0000313" key="4">
    <source>
        <dbReference type="Proteomes" id="UP000294225"/>
    </source>
</evidence>
<dbReference type="EMBL" id="SJKC01000002">
    <property type="protein sequence ID" value="TCC38899.1"/>
    <property type="molecule type" value="Genomic_DNA"/>
</dbReference>
<dbReference type="AlphaFoldDB" id="A0A4R0IZI0"/>
<dbReference type="PROSITE" id="PS51123">
    <property type="entry name" value="OMPA_2"/>
    <property type="match status" value="1"/>
</dbReference>
<dbReference type="GO" id="GO:0016020">
    <property type="term" value="C:membrane"/>
    <property type="evidence" value="ECO:0007669"/>
    <property type="project" value="UniProtKB-UniRule"/>
</dbReference>
<feature type="domain" description="OmpA-like" evidence="2">
    <location>
        <begin position="338"/>
        <end position="456"/>
    </location>
</feature>
<keyword evidence="1" id="KW-0472">Membrane</keyword>
<comment type="caution">
    <text evidence="3">The sequence shown here is derived from an EMBL/GenBank/DDBJ whole genome shotgun (WGS) entry which is preliminary data.</text>
</comment>
<evidence type="ECO:0000256" key="1">
    <source>
        <dbReference type="PROSITE-ProRule" id="PRU00473"/>
    </source>
</evidence>
<proteinExistence type="predicted"/>